<reference evidence="2 3" key="1">
    <citation type="journal article" date="2013" name="Curr. Biol.">
        <title>The Genome of the Foraminiferan Reticulomyxa filosa.</title>
        <authorList>
            <person name="Glockner G."/>
            <person name="Hulsmann N."/>
            <person name="Schleicher M."/>
            <person name="Noegel A.A."/>
            <person name="Eichinger L."/>
            <person name="Gallinger C."/>
            <person name="Pawlowski J."/>
            <person name="Sierra R."/>
            <person name="Euteneuer U."/>
            <person name="Pillet L."/>
            <person name="Moustafa A."/>
            <person name="Platzer M."/>
            <person name="Groth M."/>
            <person name="Szafranski K."/>
            <person name="Schliwa M."/>
        </authorList>
    </citation>
    <scope>NUCLEOTIDE SEQUENCE [LARGE SCALE GENOMIC DNA]</scope>
</reference>
<sequence>ASTLQTVEQYLQHYSEMVEKQLKNVDFAEETIQSEEDKTRILERVEVIVSRLNEVKKLEKSSAMTYSYFSQDMMEHFHIRLRQTWVNLSEEMMQLARETIMQPLKIKLFIVKALSSLDEYSRLDCKFRDLFMKYQEKLYNNVIETKKRKDSGDSQAAKVFDEVKHSLSRSLKDVAKITFTKALMLEENTIQLEQVTLLREHLQWMREAKHFVFTVEYVDDVTQKDIEAVEYSTKAIVEKWIDAVLNRVDVSINSQNFLEAENNIAMARKAIQLLGEHFAQNSFEQTKQQQQQQQQNDHDEKKSTAIVNASINIFQRVDELSKRIEQKLQEIVKHFKTIELANCKSNPYASNPPSDLYLKLTAVMLMKTFYKQAWDDIQTDITQKIRDQLKQIRDRIGTLLPGQLSREFRLCESVLKSLPKQMQELDEEIQRCKEEMQDELDNSIKVVKEVIEIKDADRIDDLLNQCKQTNQEKHIKTSVDHLARDMMSTIRKKCNDKDLSGAFHCLKELLQFKIKLESKIPQLTKYFTDSRVHVVELDSSRPLIDTLTLTPTRSNG</sequence>
<name>X6LC98_RETFI</name>
<organism evidence="2 3">
    <name type="scientific">Reticulomyxa filosa</name>
    <dbReference type="NCBI Taxonomy" id="46433"/>
    <lineage>
        <taxon>Eukaryota</taxon>
        <taxon>Sar</taxon>
        <taxon>Rhizaria</taxon>
        <taxon>Retaria</taxon>
        <taxon>Foraminifera</taxon>
        <taxon>Monothalamids</taxon>
        <taxon>Reticulomyxidae</taxon>
        <taxon>Reticulomyxa</taxon>
    </lineage>
</organism>
<accession>X6LC98</accession>
<dbReference type="EMBL" id="ASPP01044697">
    <property type="protein sequence ID" value="ETN99168.1"/>
    <property type="molecule type" value="Genomic_DNA"/>
</dbReference>
<keyword evidence="3" id="KW-1185">Reference proteome</keyword>
<protein>
    <submittedName>
        <fullName evidence="2">Uncharacterized protein</fullName>
    </submittedName>
</protein>
<dbReference type="AlphaFoldDB" id="X6LC98"/>
<evidence type="ECO:0000256" key="1">
    <source>
        <dbReference type="SAM" id="Coils"/>
    </source>
</evidence>
<feature type="non-terminal residue" evidence="2">
    <location>
        <position position="1"/>
    </location>
</feature>
<evidence type="ECO:0000313" key="3">
    <source>
        <dbReference type="Proteomes" id="UP000023152"/>
    </source>
</evidence>
<feature type="coiled-coil region" evidence="1">
    <location>
        <begin position="11"/>
        <end position="38"/>
    </location>
</feature>
<proteinExistence type="predicted"/>
<dbReference type="Proteomes" id="UP000023152">
    <property type="component" value="Unassembled WGS sequence"/>
</dbReference>
<feature type="coiled-coil region" evidence="1">
    <location>
        <begin position="415"/>
        <end position="442"/>
    </location>
</feature>
<evidence type="ECO:0000313" key="2">
    <source>
        <dbReference type="EMBL" id="ETN99168.1"/>
    </source>
</evidence>
<keyword evidence="1" id="KW-0175">Coiled coil</keyword>
<gene>
    <name evidence="2" type="ORF">RFI_38313</name>
</gene>
<comment type="caution">
    <text evidence="2">The sequence shown here is derived from an EMBL/GenBank/DDBJ whole genome shotgun (WGS) entry which is preliminary data.</text>
</comment>